<dbReference type="EMBL" id="JACCKX010000001">
    <property type="protein sequence ID" value="NZA03051.1"/>
    <property type="molecule type" value="Genomic_DNA"/>
</dbReference>
<name>A0A853IX55_9BURK</name>
<dbReference type="Gene3D" id="1.10.620.20">
    <property type="entry name" value="Ribonucleotide Reductase, subunit A"/>
    <property type="match status" value="1"/>
</dbReference>
<comment type="caution">
    <text evidence="2">The sequence shown here is derived from an EMBL/GenBank/DDBJ whole genome shotgun (WGS) entry which is preliminary data.</text>
</comment>
<reference evidence="2 3" key="1">
    <citation type="submission" date="2020-07" db="EMBL/GenBank/DDBJ databases">
        <authorList>
            <person name="Maaloum M."/>
        </authorList>
    </citation>
    <scope>NUCLEOTIDE SEQUENCE [LARGE SCALE GENOMIC DNA]</scope>
    <source>
        <strain evidence="2 3">GCS-AN-3</strain>
    </source>
</reference>
<dbReference type="InterPro" id="IPR009078">
    <property type="entry name" value="Ferritin-like_SF"/>
</dbReference>
<gene>
    <name evidence="2" type="ORF">H0I39_17380</name>
</gene>
<dbReference type="CDD" id="cd00657">
    <property type="entry name" value="Ferritin_like"/>
    <property type="match status" value="1"/>
</dbReference>
<dbReference type="InterPro" id="IPR012348">
    <property type="entry name" value="RNR-like"/>
</dbReference>
<evidence type="ECO:0000256" key="1">
    <source>
        <dbReference type="SAM" id="MobiDB-lite"/>
    </source>
</evidence>
<protein>
    <submittedName>
        <fullName evidence="2">Ferritin-like domain-containing protein</fullName>
    </submittedName>
</protein>
<keyword evidence="3" id="KW-1185">Reference proteome</keyword>
<dbReference type="RefSeq" id="WP_180551310.1">
    <property type="nucleotide sequence ID" value="NZ_JACCKX010000001.1"/>
</dbReference>
<feature type="region of interest" description="Disordered" evidence="1">
    <location>
        <begin position="1"/>
        <end position="23"/>
    </location>
</feature>
<evidence type="ECO:0000313" key="3">
    <source>
        <dbReference type="Proteomes" id="UP000589716"/>
    </source>
</evidence>
<dbReference type="Proteomes" id="UP000589716">
    <property type="component" value="Unassembled WGS sequence"/>
</dbReference>
<dbReference type="GO" id="GO:0016491">
    <property type="term" value="F:oxidoreductase activity"/>
    <property type="evidence" value="ECO:0007669"/>
    <property type="project" value="InterPro"/>
</dbReference>
<sequence>MARRSHAVAAQRRPHTAPATSHAPRWRVDEVDWSRIDQRRIAGHEELFYLLVSASFIESGSDLYTSNLAAHYADHPEVAAWLQAQWEHEELQHGRAFELYVKAAWPDFPWQTAFEGFIAEYGPLCSMDELEPNRALELAARCVVEMGTTTYYQTLRSLSTEPLLTELLGHIRADEVNHYKHFLAYFKLLNAQRPAGRARVARVLYKRLLELRESDSDVALRHVWAHKGGMFPQGAQSFEDISQRVYRLVSSRLPADQAVRMLLKPLQLPRRLEQWLQSPLERLARRVIAT</sequence>
<proteinExistence type="predicted"/>
<dbReference type="AlphaFoldDB" id="A0A853IX55"/>
<accession>A0A853IX55</accession>
<evidence type="ECO:0000313" key="2">
    <source>
        <dbReference type="EMBL" id="NZA03051.1"/>
    </source>
</evidence>
<dbReference type="SUPFAM" id="SSF47240">
    <property type="entry name" value="Ferritin-like"/>
    <property type="match status" value="1"/>
</dbReference>
<organism evidence="2 3">
    <name type="scientific">Ottowia beijingensis</name>
    <dbReference type="NCBI Taxonomy" id="1207057"/>
    <lineage>
        <taxon>Bacteria</taxon>
        <taxon>Pseudomonadati</taxon>
        <taxon>Pseudomonadota</taxon>
        <taxon>Betaproteobacteria</taxon>
        <taxon>Burkholderiales</taxon>
        <taxon>Comamonadaceae</taxon>
        <taxon>Ottowia</taxon>
    </lineage>
</organism>